<dbReference type="GO" id="GO:0003924">
    <property type="term" value="F:GTPase activity"/>
    <property type="evidence" value="ECO:0007669"/>
    <property type="project" value="InterPro"/>
</dbReference>
<accession>A0A6B2LVY0</accession>
<evidence type="ECO:0000256" key="1">
    <source>
        <dbReference type="ARBA" id="ARBA00022741"/>
    </source>
</evidence>
<dbReference type="GO" id="GO:0016020">
    <property type="term" value="C:membrane"/>
    <property type="evidence" value="ECO:0007669"/>
    <property type="project" value="InterPro"/>
</dbReference>
<proteinExistence type="predicted"/>
<dbReference type="PANTHER" id="PTHR24070">
    <property type="entry name" value="RAS, DI-RAS, AND RHEB FAMILY MEMBERS OF SMALL GTPASE SUPERFAMILY"/>
    <property type="match status" value="1"/>
</dbReference>
<dbReference type="SUPFAM" id="SSF52540">
    <property type="entry name" value="P-loop containing nucleoside triphosphate hydrolases"/>
    <property type="match status" value="1"/>
</dbReference>
<keyword evidence="1" id="KW-0547">Nucleotide-binding</keyword>
<organism evidence="3">
    <name type="scientific">Arcella intermedia</name>
    <dbReference type="NCBI Taxonomy" id="1963864"/>
    <lineage>
        <taxon>Eukaryota</taxon>
        <taxon>Amoebozoa</taxon>
        <taxon>Tubulinea</taxon>
        <taxon>Elardia</taxon>
        <taxon>Arcellinida</taxon>
        <taxon>Sphaerothecina</taxon>
        <taxon>Arcellidae</taxon>
        <taxon>Arcella</taxon>
    </lineage>
</organism>
<dbReference type="Pfam" id="PF00071">
    <property type="entry name" value="Ras"/>
    <property type="match status" value="1"/>
</dbReference>
<dbReference type="GO" id="GO:0005525">
    <property type="term" value="F:GTP binding"/>
    <property type="evidence" value="ECO:0007669"/>
    <property type="project" value="UniProtKB-KW"/>
</dbReference>
<sequence>MEGQREVARAEGEKLAKKWNIPFFEGSAFTRTNVDEVFFSVVREIRKQNNWKPMKDTQKVKKRCTIL</sequence>
<reference evidence="3" key="1">
    <citation type="journal article" date="2020" name="J. Eukaryot. Microbiol.">
        <title>De novo Sequencing, Assembly and Annotation of the Transcriptome for the Free-Living Testate Amoeba Arcella intermedia.</title>
        <authorList>
            <person name="Ribeiro G.M."/>
            <person name="Porfirio-Sousa A.L."/>
            <person name="Maurer-Alcala X.X."/>
            <person name="Katz L.A."/>
            <person name="Lahr D.J.G."/>
        </authorList>
    </citation>
    <scope>NUCLEOTIDE SEQUENCE</scope>
</reference>
<name>A0A6B2LVY0_9EUKA</name>
<dbReference type="AlphaFoldDB" id="A0A6B2LVY0"/>
<dbReference type="PROSITE" id="PS51421">
    <property type="entry name" value="RAS"/>
    <property type="match status" value="1"/>
</dbReference>
<dbReference type="InterPro" id="IPR027417">
    <property type="entry name" value="P-loop_NTPase"/>
</dbReference>
<keyword evidence="2" id="KW-0342">GTP-binding</keyword>
<dbReference type="PROSITE" id="PS51419">
    <property type="entry name" value="RAB"/>
    <property type="match status" value="1"/>
</dbReference>
<dbReference type="GO" id="GO:0007165">
    <property type="term" value="P:signal transduction"/>
    <property type="evidence" value="ECO:0007669"/>
    <property type="project" value="InterPro"/>
</dbReference>
<dbReference type="InterPro" id="IPR020849">
    <property type="entry name" value="Small_GTPase_Ras-type"/>
</dbReference>
<dbReference type="InterPro" id="IPR001806">
    <property type="entry name" value="Small_GTPase"/>
</dbReference>
<evidence type="ECO:0000313" key="3">
    <source>
        <dbReference type="EMBL" id="NDV41469.1"/>
    </source>
</evidence>
<dbReference type="Gene3D" id="3.40.50.300">
    <property type="entry name" value="P-loop containing nucleotide triphosphate hydrolases"/>
    <property type="match status" value="1"/>
</dbReference>
<protein>
    <submittedName>
        <fullName evidence="3">Uncharacterized protein</fullName>
    </submittedName>
</protein>
<evidence type="ECO:0000256" key="2">
    <source>
        <dbReference type="ARBA" id="ARBA00023134"/>
    </source>
</evidence>
<dbReference type="EMBL" id="GIBP01012500">
    <property type="protein sequence ID" value="NDV41469.1"/>
    <property type="molecule type" value="Transcribed_RNA"/>
</dbReference>